<evidence type="ECO:0000313" key="2">
    <source>
        <dbReference type="Proteomes" id="UP001196338"/>
    </source>
</evidence>
<accession>A0AAW4KT66</accession>
<dbReference type="Proteomes" id="UP001196338">
    <property type="component" value="Unassembled WGS sequence"/>
</dbReference>
<name>A0AAW4KT66_VIBCL</name>
<reference evidence="1" key="1">
    <citation type="submission" date="2021-05" db="EMBL/GenBank/DDBJ databases">
        <authorList>
            <person name="Stine C."/>
        </authorList>
    </citation>
    <scope>NUCLEOTIDE SEQUENCE</scope>
    <source>
        <strain evidence="1">TDS0091212</strain>
    </source>
</reference>
<dbReference type="RefSeq" id="WP_213421547.1">
    <property type="nucleotide sequence ID" value="NZ_JAHBND010000978.1"/>
</dbReference>
<dbReference type="AlphaFoldDB" id="A0AAW4KT66"/>
<protein>
    <recommendedName>
        <fullName evidence="3">Response regulator</fullName>
    </recommendedName>
</protein>
<comment type="caution">
    <text evidence="1">The sequence shown here is derived from an EMBL/GenBank/DDBJ whole genome shotgun (WGS) entry which is preliminary data.</text>
</comment>
<dbReference type="Gene3D" id="3.40.50.2300">
    <property type="match status" value="1"/>
</dbReference>
<evidence type="ECO:0000313" key="1">
    <source>
        <dbReference type="EMBL" id="MBS7675635.1"/>
    </source>
</evidence>
<organism evidence="1 2">
    <name type="scientific">Vibrio cholerae</name>
    <dbReference type="NCBI Taxonomy" id="666"/>
    <lineage>
        <taxon>Bacteria</taxon>
        <taxon>Pseudomonadati</taxon>
        <taxon>Pseudomonadota</taxon>
        <taxon>Gammaproteobacteria</taxon>
        <taxon>Vibrionales</taxon>
        <taxon>Vibrionaceae</taxon>
        <taxon>Vibrio</taxon>
    </lineage>
</organism>
<sequence>MEGMDGLEFLQTVGHSGLVRSVIICSSLSEDLRFTVRQIVSLLNLELLGDLAKPLNYEAMECLLKKHSAVPRIEMVPEPP</sequence>
<proteinExistence type="predicted"/>
<feature type="non-terminal residue" evidence="1">
    <location>
        <position position="80"/>
    </location>
</feature>
<gene>
    <name evidence="1" type="ORF">KIN13_19725</name>
</gene>
<reference evidence="1" key="2">
    <citation type="submission" date="2023-08" db="EMBL/GenBank/DDBJ databases">
        <title>Vibrio cholerae Outbreaks in Tanzania Exemplify Founder Flush: Simultaneous Increases in Population Size and Genetic Diversity.</title>
        <authorList>
            <person name="Debes A.K."/>
            <person name="Mohammed A."/>
            <person name="Maseke I."/>
            <person name="Almeida M."/>
            <person name="Li S."/>
            <person name="Matimba H."/>
            <person name="Joachim A."/>
            <person name="Mizinduko M."/>
            <person name="Nyanga S."/>
            <person name="Kelly M."/>
            <person name="Kachwamba Y."/>
            <person name="Schaffer A.M."/>
            <person name="Nyanga A.S."/>
            <person name="Mghamba J."/>
            <person name="Mosha F.S."/>
            <person name="Sack D.A."/>
            <person name="Stine O.C."/>
        </authorList>
    </citation>
    <scope>NUCLEOTIDE SEQUENCE</scope>
    <source>
        <strain evidence="1">TDS0091212</strain>
    </source>
</reference>
<dbReference type="EMBL" id="JAHBND010000978">
    <property type="protein sequence ID" value="MBS7675635.1"/>
    <property type="molecule type" value="Genomic_DNA"/>
</dbReference>
<evidence type="ECO:0008006" key="3">
    <source>
        <dbReference type="Google" id="ProtNLM"/>
    </source>
</evidence>